<dbReference type="RefSeq" id="WP_210060721.1">
    <property type="nucleotide sequence ID" value="NZ_JAGGLJ010000007.1"/>
</dbReference>
<feature type="transmembrane region" description="Helical" evidence="12">
    <location>
        <begin position="183"/>
        <end position="205"/>
    </location>
</feature>
<sequence>MNYAIAFKMLGYILALEGTFMLPSLILSGVINDGAFYSFLGTIIILGIFSIIMIRVVPGREKVSPKDGLLIVSFAWILVSIFGAIPLFLTNSVPTYIDGLFEIISGFTTTGATIIPDIEIVPKSIILWRSVTHWIGGMGILVFALSLLPKLGVGGFQMFKAESPGPIAGKIEPKISQTAKRLYVIYMFITVILFFLLYLGGMTVFDAVVHTLGTVGTGGFSSKTNSIGAYTGYYIPIIMSIFMVICGTNFSMHYLLYKGKFKDVLKDEEFRAYYIIIILAIIFITIDLFSHGYGKLSKTVVDSAFQVTSVMSTSGFSNANFDLWPSFSKFILLILFFTGSCAGSTAGGMKIIRIVVVFKMIKREIIKVVHPKAVVPIRINGKVVNDEVILGISSYIYVYLIIFVFATGIVATSGVDLISSVSSVTTMLSNVGPGFSAVGPTSTFAFYSGGYKLLFCALMLLGRLEFFTLLALITPRRISEN</sequence>
<feature type="transmembrane region" description="Helical" evidence="12">
    <location>
        <begin position="233"/>
        <end position="252"/>
    </location>
</feature>
<evidence type="ECO:0000256" key="12">
    <source>
        <dbReference type="SAM" id="Phobius"/>
    </source>
</evidence>
<dbReference type="Proteomes" id="UP001519306">
    <property type="component" value="Unassembled WGS sequence"/>
</dbReference>
<name>A0ABS4KDS3_9FIRM</name>
<evidence type="ECO:0000256" key="4">
    <source>
        <dbReference type="ARBA" id="ARBA00022475"/>
    </source>
</evidence>
<comment type="similarity">
    <text evidence="2">Belongs to the TrkH potassium transport family.</text>
</comment>
<evidence type="ECO:0000256" key="1">
    <source>
        <dbReference type="ARBA" id="ARBA00004429"/>
    </source>
</evidence>
<dbReference type="InterPro" id="IPR004772">
    <property type="entry name" value="TrkH"/>
</dbReference>
<keyword evidence="14" id="KW-1185">Reference proteome</keyword>
<dbReference type="PANTHER" id="PTHR32024:SF2">
    <property type="entry name" value="TRK SYSTEM POTASSIUM UPTAKE PROTEIN TRKG-RELATED"/>
    <property type="match status" value="1"/>
</dbReference>
<evidence type="ECO:0000256" key="9">
    <source>
        <dbReference type="ARBA" id="ARBA00022989"/>
    </source>
</evidence>
<keyword evidence="8" id="KW-0630">Potassium</keyword>
<keyword evidence="11 12" id="KW-0472">Membrane</keyword>
<dbReference type="InterPro" id="IPR003445">
    <property type="entry name" value="Cat_transpt"/>
</dbReference>
<gene>
    <name evidence="13" type="ORF">J2Z71_000961</name>
</gene>
<evidence type="ECO:0000256" key="10">
    <source>
        <dbReference type="ARBA" id="ARBA00023065"/>
    </source>
</evidence>
<feature type="transmembrane region" description="Helical" evidence="12">
    <location>
        <begin position="330"/>
        <end position="352"/>
    </location>
</feature>
<feature type="transmembrane region" description="Helical" evidence="12">
    <location>
        <begin position="451"/>
        <end position="473"/>
    </location>
</feature>
<keyword evidence="4" id="KW-1003">Cell membrane</keyword>
<protein>
    <submittedName>
        <fullName evidence="13">Trk system potassium uptake protein TrkH</fullName>
    </submittedName>
</protein>
<keyword evidence="9 12" id="KW-1133">Transmembrane helix</keyword>
<keyword evidence="7 12" id="KW-0812">Transmembrane</keyword>
<dbReference type="EMBL" id="JAGGLJ010000007">
    <property type="protein sequence ID" value="MBP2025431.1"/>
    <property type="molecule type" value="Genomic_DNA"/>
</dbReference>
<keyword evidence="10" id="KW-0406">Ion transport</keyword>
<feature type="transmembrane region" description="Helical" evidence="12">
    <location>
        <begin position="388"/>
        <end position="411"/>
    </location>
</feature>
<organism evidence="13 14">
    <name type="scientific">Peptoniphilus stercorisuis</name>
    <dbReference type="NCBI Taxonomy" id="1436965"/>
    <lineage>
        <taxon>Bacteria</taxon>
        <taxon>Bacillati</taxon>
        <taxon>Bacillota</taxon>
        <taxon>Tissierellia</taxon>
        <taxon>Tissierellales</taxon>
        <taxon>Peptoniphilaceae</taxon>
        <taxon>Peptoniphilus</taxon>
    </lineage>
</organism>
<evidence type="ECO:0000313" key="13">
    <source>
        <dbReference type="EMBL" id="MBP2025431.1"/>
    </source>
</evidence>
<evidence type="ECO:0000256" key="5">
    <source>
        <dbReference type="ARBA" id="ARBA00022519"/>
    </source>
</evidence>
<evidence type="ECO:0000256" key="6">
    <source>
        <dbReference type="ARBA" id="ARBA00022538"/>
    </source>
</evidence>
<evidence type="ECO:0000256" key="7">
    <source>
        <dbReference type="ARBA" id="ARBA00022692"/>
    </source>
</evidence>
<comment type="subcellular location">
    <subcellularLocation>
        <location evidence="1">Cell inner membrane</location>
        <topology evidence="1">Multi-pass membrane protein</topology>
    </subcellularLocation>
</comment>
<evidence type="ECO:0000313" key="14">
    <source>
        <dbReference type="Proteomes" id="UP001519306"/>
    </source>
</evidence>
<evidence type="ECO:0000256" key="8">
    <source>
        <dbReference type="ARBA" id="ARBA00022958"/>
    </source>
</evidence>
<feature type="transmembrane region" description="Helical" evidence="12">
    <location>
        <begin position="37"/>
        <end position="57"/>
    </location>
</feature>
<keyword evidence="6" id="KW-0633">Potassium transport</keyword>
<evidence type="ECO:0000256" key="3">
    <source>
        <dbReference type="ARBA" id="ARBA00022448"/>
    </source>
</evidence>
<feature type="transmembrane region" description="Helical" evidence="12">
    <location>
        <begin position="69"/>
        <end position="89"/>
    </location>
</feature>
<proteinExistence type="inferred from homology"/>
<evidence type="ECO:0000256" key="2">
    <source>
        <dbReference type="ARBA" id="ARBA00009137"/>
    </source>
</evidence>
<accession>A0ABS4KDS3</accession>
<dbReference type="PIRSF" id="PIRSF006247">
    <property type="entry name" value="TrkH"/>
    <property type="match status" value="1"/>
</dbReference>
<feature type="transmembrane region" description="Helical" evidence="12">
    <location>
        <begin position="12"/>
        <end position="31"/>
    </location>
</feature>
<comment type="caution">
    <text evidence="13">The sequence shown here is derived from an EMBL/GenBank/DDBJ whole genome shotgun (WGS) entry which is preliminary data.</text>
</comment>
<feature type="transmembrane region" description="Helical" evidence="12">
    <location>
        <begin position="272"/>
        <end position="293"/>
    </location>
</feature>
<reference evidence="13 14" key="1">
    <citation type="submission" date="2021-03" db="EMBL/GenBank/DDBJ databases">
        <title>Genomic Encyclopedia of Type Strains, Phase IV (KMG-IV): sequencing the most valuable type-strain genomes for metagenomic binning, comparative biology and taxonomic classification.</title>
        <authorList>
            <person name="Goeker M."/>
        </authorList>
    </citation>
    <scope>NUCLEOTIDE SEQUENCE [LARGE SCALE GENOMIC DNA]</scope>
    <source>
        <strain evidence="13 14">DSM 27563</strain>
    </source>
</reference>
<keyword evidence="3" id="KW-0813">Transport</keyword>
<keyword evidence="5" id="KW-0997">Cell inner membrane</keyword>
<dbReference type="PANTHER" id="PTHR32024">
    <property type="entry name" value="TRK SYSTEM POTASSIUM UPTAKE PROTEIN TRKG-RELATED"/>
    <property type="match status" value="1"/>
</dbReference>
<dbReference type="Pfam" id="PF02386">
    <property type="entry name" value="TrkH"/>
    <property type="match status" value="1"/>
</dbReference>
<evidence type="ECO:0000256" key="11">
    <source>
        <dbReference type="ARBA" id="ARBA00023136"/>
    </source>
</evidence>
<feature type="transmembrane region" description="Helical" evidence="12">
    <location>
        <begin position="131"/>
        <end position="148"/>
    </location>
</feature>